<feature type="non-terminal residue" evidence="2">
    <location>
        <position position="1"/>
    </location>
</feature>
<name>A0A8S3ECM5_9BILA</name>
<dbReference type="PANTHER" id="PTHR12296:SF30">
    <property type="entry name" value="DENN DOMAIN-CONTAINING PROTEIN CRAG"/>
    <property type="match status" value="1"/>
</dbReference>
<dbReference type="PANTHER" id="PTHR12296">
    <property type="entry name" value="DENN DOMAIN-CONTAINING PROTEIN 4"/>
    <property type="match status" value="1"/>
</dbReference>
<dbReference type="GO" id="GO:0031410">
    <property type="term" value="C:cytoplasmic vesicle"/>
    <property type="evidence" value="ECO:0007669"/>
    <property type="project" value="TreeGrafter"/>
</dbReference>
<dbReference type="Proteomes" id="UP000676336">
    <property type="component" value="Unassembled WGS sequence"/>
</dbReference>
<evidence type="ECO:0000259" key="1">
    <source>
        <dbReference type="PROSITE" id="PS50211"/>
    </source>
</evidence>
<dbReference type="InterPro" id="IPR001194">
    <property type="entry name" value="cDENN_dom"/>
</dbReference>
<sequence>MLFPFQWQCPYIPLCPLALSDVLSAPCPFIIGIDSRYFDLCEPPHDVICVDLDT</sequence>
<dbReference type="Pfam" id="PF02141">
    <property type="entry name" value="DENN"/>
    <property type="match status" value="1"/>
</dbReference>
<accession>A0A8S3ECM5</accession>
<organism evidence="2 3">
    <name type="scientific">Rotaria magnacalcarata</name>
    <dbReference type="NCBI Taxonomy" id="392030"/>
    <lineage>
        <taxon>Eukaryota</taxon>
        <taxon>Metazoa</taxon>
        <taxon>Spiralia</taxon>
        <taxon>Gnathifera</taxon>
        <taxon>Rotifera</taxon>
        <taxon>Eurotatoria</taxon>
        <taxon>Bdelloidea</taxon>
        <taxon>Philodinida</taxon>
        <taxon>Philodinidae</taxon>
        <taxon>Rotaria</taxon>
    </lineage>
</organism>
<protein>
    <recommendedName>
        <fullName evidence="1">UDENN domain-containing protein</fullName>
    </recommendedName>
</protein>
<dbReference type="GO" id="GO:0032483">
    <property type="term" value="P:regulation of Rab protein signal transduction"/>
    <property type="evidence" value="ECO:0007669"/>
    <property type="project" value="TreeGrafter"/>
</dbReference>
<dbReference type="InterPro" id="IPR051696">
    <property type="entry name" value="DENN_Domain_GEFs"/>
</dbReference>
<dbReference type="AlphaFoldDB" id="A0A8S3ECM5"/>
<feature type="domain" description="UDENN" evidence="1">
    <location>
        <begin position="1"/>
        <end position="54"/>
    </location>
</feature>
<dbReference type="InterPro" id="IPR043153">
    <property type="entry name" value="DENN_C"/>
</dbReference>
<dbReference type="InterPro" id="IPR037516">
    <property type="entry name" value="Tripartite_DENN"/>
</dbReference>
<dbReference type="EMBL" id="CAJOBI010223001">
    <property type="protein sequence ID" value="CAF5046031.1"/>
    <property type="molecule type" value="Genomic_DNA"/>
</dbReference>
<dbReference type="GO" id="GO:0005085">
    <property type="term" value="F:guanyl-nucleotide exchange factor activity"/>
    <property type="evidence" value="ECO:0007669"/>
    <property type="project" value="UniProtKB-ARBA"/>
</dbReference>
<comment type="caution">
    <text evidence="2">The sequence shown here is derived from an EMBL/GenBank/DDBJ whole genome shotgun (WGS) entry which is preliminary data.</text>
</comment>
<evidence type="ECO:0000313" key="3">
    <source>
        <dbReference type="Proteomes" id="UP000676336"/>
    </source>
</evidence>
<gene>
    <name evidence="2" type="ORF">SMN809_LOCUS58916</name>
</gene>
<proteinExistence type="predicted"/>
<dbReference type="Gene3D" id="3.40.50.11500">
    <property type="match status" value="1"/>
</dbReference>
<reference evidence="2" key="1">
    <citation type="submission" date="2021-02" db="EMBL/GenBank/DDBJ databases">
        <authorList>
            <person name="Nowell W R."/>
        </authorList>
    </citation>
    <scope>NUCLEOTIDE SEQUENCE</scope>
</reference>
<evidence type="ECO:0000313" key="2">
    <source>
        <dbReference type="EMBL" id="CAF5046031.1"/>
    </source>
</evidence>
<dbReference type="PROSITE" id="PS50211">
    <property type="entry name" value="DENN"/>
    <property type="match status" value="1"/>
</dbReference>